<dbReference type="HOGENOM" id="CLU_085438_0_0_1"/>
<keyword evidence="2" id="KW-1185">Reference proteome</keyword>
<dbReference type="Proteomes" id="UP000054477">
    <property type="component" value="Unassembled WGS sequence"/>
</dbReference>
<reference evidence="2" key="2">
    <citation type="submission" date="2015-01" db="EMBL/GenBank/DDBJ databases">
        <title>Evolutionary Origins and Diversification of the Mycorrhizal Mutualists.</title>
        <authorList>
            <consortium name="DOE Joint Genome Institute"/>
            <consortium name="Mycorrhizal Genomics Consortium"/>
            <person name="Kohler A."/>
            <person name="Kuo A."/>
            <person name="Nagy L.G."/>
            <person name="Floudas D."/>
            <person name="Copeland A."/>
            <person name="Barry K.W."/>
            <person name="Cichocki N."/>
            <person name="Veneault-Fourrey C."/>
            <person name="LaButti K."/>
            <person name="Lindquist E.A."/>
            <person name="Lipzen A."/>
            <person name="Lundell T."/>
            <person name="Morin E."/>
            <person name="Murat C."/>
            <person name="Riley R."/>
            <person name="Ohm R."/>
            <person name="Sun H."/>
            <person name="Tunlid A."/>
            <person name="Henrissat B."/>
            <person name="Grigoriev I.V."/>
            <person name="Hibbett D.S."/>
            <person name="Martin F."/>
        </authorList>
    </citation>
    <scope>NUCLEOTIDE SEQUENCE [LARGE SCALE GENOMIC DNA]</scope>
    <source>
        <strain evidence="2">LaAM-08-1</strain>
    </source>
</reference>
<dbReference type="AlphaFoldDB" id="A0A0C9WNG1"/>
<protein>
    <submittedName>
        <fullName evidence="1">Uncharacterized protein</fullName>
    </submittedName>
</protein>
<proteinExistence type="predicted"/>
<organism evidence="1 2">
    <name type="scientific">Laccaria amethystina LaAM-08-1</name>
    <dbReference type="NCBI Taxonomy" id="1095629"/>
    <lineage>
        <taxon>Eukaryota</taxon>
        <taxon>Fungi</taxon>
        <taxon>Dikarya</taxon>
        <taxon>Basidiomycota</taxon>
        <taxon>Agaricomycotina</taxon>
        <taxon>Agaricomycetes</taxon>
        <taxon>Agaricomycetidae</taxon>
        <taxon>Agaricales</taxon>
        <taxon>Agaricineae</taxon>
        <taxon>Hydnangiaceae</taxon>
        <taxon>Laccaria</taxon>
    </lineage>
</organism>
<dbReference type="OrthoDB" id="2947980at2759"/>
<dbReference type="EMBL" id="KN838654">
    <property type="protein sequence ID" value="KIJ99069.1"/>
    <property type="molecule type" value="Genomic_DNA"/>
</dbReference>
<sequence length="272" mass="30661">MNSSRPVNAMSFRQAITTLRSKVASASLDGAHIYYFNVFEDELEAAYSLLDKEEQRRALRVTYSDDFNFIVRYMPSAMHNEASAFWFQNVAFALIALVPNGRHLSMAPGCKFVGKRTYQLGGREKQGDAGVRPSNSNSQNPSVILEVGCSESLRQLQIDARLWIEQMLEVQLVIILSIDPPVPAHSNRPRITIQLWRGVTPLGPLSGEHARTRNGQMVWETDWTQQAGPFYILLADIFRGQVPLEYGVNDRIVLDSAAWREDIIEASGFRSQ</sequence>
<name>A0A0C9WNG1_9AGAR</name>
<reference evidence="1 2" key="1">
    <citation type="submission" date="2014-04" db="EMBL/GenBank/DDBJ databases">
        <authorList>
            <consortium name="DOE Joint Genome Institute"/>
            <person name="Kuo A."/>
            <person name="Kohler A."/>
            <person name="Nagy L.G."/>
            <person name="Floudas D."/>
            <person name="Copeland A."/>
            <person name="Barry K.W."/>
            <person name="Cichocki N."/>
            <person name="Veneault-Fourrey C."/>
            <person name="LaButti K."/>
            <person name="Lindquist E.A."/>
            <person name="Lipzen A."/>
            <person name="Lundell T."/>
            <person name="Morin E."/>
            <person name="Murat C."/>
            <person name="Sun H."/>
            <person name="Tunlid A."/>
            <person name="Henrissat B."/>
            <person name="Grigoriev I.V."/>
            <person name="Hibbett D.S."/>
            <person name="Martin F."/>
            <person name="Nordberg H.P."/>
            <person name="Cantor M.N."/>
            <person name="Hua S.X."/>
        </authorList>
    </citation>
    <scope>NUCLEOTIDE SEQUENCE [LARGE SCALE GENOMIC DNA]</scope>
    <source>
        <strain evidence="1 2">LaAM-08-1</strain>
    </source>
</reference>
<accession>A0A0C9WNG1</accession>
<gene>
    <name evidence="1" type="ORF">K443DRAFT_180414</name>
</gene>
<evidence type="ECO:0000313" key="2">
    <source>
        <dbReference type="Proteomes" id="UP000054477"/>
    </source>
</evidence>
<evidence type="ECO:0000313" key="1">
    <source>
        <dbReference type="EMBL" id="KIJ99069.1"/>
    </source>
</evidence>